<comment type="caution">
    <text evidence="1">The sequence shown here is derived from an EMBL/GenBank/DDBJ whole genome shotgun (WGS) entry which is preliminary data.</text>
</comment>
<organism evidence="1 2">
    <name type="scientific">Podospora aff. communis PSN243</name>
    <dbReference type="NCBI Taxonomy" id="3040156"/>
    <lineage>
        <taxon>Eukaryota</taxon>
        <taxon>Fungi</taxon>
        <taxon>Dikarya</taxon>
        <taxon>Ascomycota</taxon>
        <taxon>Pezizomycotina</taxon>
        <taxon>Sordariomycetes</taxon>
        <taxon>Sordariomycetidae</taxon>
        <taxon>Sordariales</taxon>
        <taxon>Podosporaceae</taxon>
        <taxon>Podospora</taxon>
    </lineage>
</organism>
<reference evidence="1" key="2">
    <citation type="submission" date="2023-05" db="EMBL/GenBank/DDBJ databases">
        <authorList>
            <consortium name="Lawrence Berkeley National Laboratory"/>
            <person name="Steindorff A."/>
            <person name="Hensen N."/>
            <person name="Bonometti L."/>
            <person name="Westerberg I."/>
            <person name="Brannstrom I.O."/>
            <person name="Guillou S."/>
            <person name="Cros-Aarteil S."/>
            <person name="Calhoun S."/>
            <person name="Haridas S."/>
            <person name="Kuo A."/>
            <person name="Mondo S."/>
            <person name="Pangilinan J."/>
            <person name="Riley R."/>
            <person name="Labutti K."/>
            <person name="Andreopoulos B."/>
            <person name="Lipzen A."/>
            <person name="Chen C."/>
            <person name="Yanf M."/>
            <person name="Daum C."/>
            <person name="Ng V."/>
            <person name="Clum A."/>
            <person name="Ohm R."/>
            <person name="Martin F."/>
            <person name="Silar P."/>
            <person name="Natvig D."/>
            <person name="Lalanne C."/>
            <person name="Gautier V."/>
            <person name="Ament-Velasquez S.L."/>
            <person name="Kruys A."/>
            <person name="Hutchinson M.I."/>
            <person name="Powell A.J."/>
            <person name="Barry K."/>
            <person name="Miller A.N."/>
            <person name="Grigoriev I.V."/>
            <person name="Debuchy R."/>
            <person name="Gladieux P."/>
            <person name="Thoren M.H."/>
            <person name="Johannesson H."/>
        </authorList>
    </citation>
    <scope>NUCLEOTIDE SEQUENCE</scope>
    <source>
        <strain evidence="1">PSN243</strain>
    </source>
</reference>
<reference evidence="1" key="1">
    <citation type="journal article" date="2023" name="Mol. Phylogenet. Evol.">
        <title>Genome-scale phylogeny and comparative genomics of the fungal order Sordariales.</title>
        <authorList>
            <person name="Hensen N."/>
            <person name="Bonometti L."/>
            <person name="Westerberg I."/>
            <person name="Brannstrom I.O."/>
            <person name="Guillou S."/>
            <person name="Cros-Aarteil S."/>
            <person name="Calhoun S."/>
            <person name="Haridas S."/>
            <person name="Kuo A."/>
            <person name="Mondo S."/>
            <person name="Pangilinan J."/>
            <person name="Riley R."/>
            <person name="LaButti K."/>
            <person name="Andreopoulos B."/>
            <person name="Lipzen A."/>
            <person name="Chen C."/>
            <person name="Yan M."/>
            <person name="Daum C."/>
            <person name="Ng V."/>
            <person name="Clum A."/>
            <person name="Steindorff A."/>
            <person name="Ohm R.A."/>
            <person name="Martin F."/>
            <person name="Silar P."/>
            <person name="Natvig D.O."/>
            <person name="Lalanne C."/>
            <person name="Gautier V."/>
            <person name="Ament-Velasquez S.L."/>
            <person name="Kruys A."/>
            <person name="Hutchinson M.I."/>
            <person name="Powell A.J."/>
            <person name="Barry K."/>
            <person name="Miller A.N."/>
            <person name="Grigoriev I.V."/>
            <person name="Debuchy R."/>
            <person name="Gladieux P."/>
            <person name="Hiltunen Thoren M."/>
            <person name="Johannesson H."/>
        </authorList>
    </citation>
    <scope>NUCLEOTIDE SEQUENCE</scope>
    <source>
        <strain evidence="1">PSN243</strain>
    </source>
</reference>
<dbReference type="EMBL" id="MU865960">
    <property type="protein sequence ID" value="KAK4446036.1"/>
    <property type="molecule type" value="Genomic_DNA"/>
</dbReference>
<sequence>MAEACVQISEKMLESLGELALTGSHGKREAAKAAFKRIWNKKDIGELDARLERFREQLMLRLILSLRSYAAQSADSQKIMLQHLKHSQSRDSDILERLDRLLSTQQGINSSAISYITTIMRNTPQGLDRELQEALINALYTTEALEQNDGRLRSPVVSAAREEALTMAFLSALEYDGMFD</sequence>
<protein>
    <submittedName>
        <fullName evidence="1">Uncharacterized protein</fullName>
    </submittedName>
</protein>
<evidence type="ECO:0000313" key="1">
    <source>
        <dbReference type="EMBL" id="KAK4446036.1"/>
    </source>
</evidence>
<evidence type="ECO:0000313" key="2">
    <source>
        <dbReference type="Proteomes" id="UP001321760"/>
    </source>
</evidence>
<name>A0AAV9GC52_9PEZI</name>
<keyword evidence="2" id="KW-1185">Reference proteome</keyword>
<dbReference type="AlphaFoldDB" id="A0AAV9GC52"/>
<dbReference type="Proteomes" id="UP001321760">
    <property type="component" value="Unassembled WGS sequence"/>
</dbReference>
<accession>A0AAV9GC52</accession>
<proteinExistence type="predicted"/>
<gene>
    <name evidence="1" type="ORF">QBC34DRAFT_383711</name>
</gene>